<organism evidence="2 3">
    <name type="scientific">Chitinophaga filiformis</name>
    <name type="common">Myxococcus filiformis</name>
    <name type="synonym">Flexibacter filiformis</name>
    <dbReference type="NCBI Taxonomy" id="104663"/>
    <lineage>
        <taxon>Bacteria</taxon>
        <taxon>Pseudomonadati</taxon>
        <taxon>Bacteroidota</taxon>
        <taxon>Chitinophagia</taxon>
        <taxon>Chitinophagales</taxon>
        <taxon>Chitinophagaceae</taxon>
        <taxon>Chitinophaga</taxon>
    </lineage>
</organism>
<reference evidence="2 3" key="1">
    <citation type="submission" date="2016-10" db="EMBL/GenBank/DDBJ databases">
        <authorList>
            <person name="de Groot N.N."/>
        </authorList>
    </citation>
    <scope>NUCLEOTIDE SEQUENCE [LARGE SCALE GENOMIC DNA]</scope>
    <source>
        <strain evidence="2 3">DSM 527</strain>
    </source>
</reference>
<dbReference type="STRING" id="104663.SAMN04488121_102162"/>
<evidence type="ECO:0000313" key="3">
    <source>
        <dbReference type="Proteomes" id="UP000199045"/>
    </source>
</evidence>
<dbReference type="RefSeq" id="WP_089830303.1">
    <property type="nucleotide sequence ID" value="NZ_FNBN01000002.1"/>
</dbReference>
<evidence type="ECO:0000256" key="1">
    <source>
        <dbReference type="SAM" id="Phobius"/>
    </source>
</evidence>
<keyword evidence="1" id="KW-0472">Membrane</keyword>
<keyword evidence="1" id="KW-1133">Transmembrane helix</keyword>
<gene>
    <name evidence="2" type="ORF">SAMN04488121_102162</name>
</gene>
<feature type="transmembrane region" description="Helical" evidence="1">
    <location>
        <begin position="113"/>
        <end position="134"/>
    </location>
</feature>
<accession>A0A1G7LRR9</accession>
<keyword evidence="1" id="KW-0812">Transmembrane</keyword>
<name>A0A1G7LRR9_CHIFI</name>
<feature type="transmembrane region" description="Helical" evidence="1">
    <location>
        <begin position="85"/>
        <end position="107"/>
    </location>
</feature>
<sequence>MDYFLSALELASFSVAWIKSGMLKRRGLMFIPVLLTVVVISETVGYLLLAKGNKWISNGVWYNYMTPLQFICIFLLFWQNARSHGWRLVILGFIALTVLLTLLYVILPHSRQFNTLNFTVEAGCVAICCLHYLYECMNSNSITAIERNPLFYFALGTLFFYLAILPFRSMYNYLYVHYRVIFHGYYRLSMILNYIMYGLIIFGILWAKKK</sequence>
<dbReference type="OrthoDB" id="1453530at2"/>
<dbReference type="Proteomes" id="UP000199045">
    <property type="component" value="Unassembled WGS sequence"/>
</dbReference>
<protein>
    <submittedName>
        <fullName evidence="2">Uncharacterized protein</fullName>
    </submittedName>
</protein>
<dbReference type="EMBL" id="FNBN01000002">
    <property type="protein sequence ID" value="SDF52086.1"/>
    <property type="molecule type" value="Genomic_DNA"/>
</dbReference>
<feature type="transmembrane region" description="Helical" evidence="1">
    <location>
        <begin position="28"/>
        <end position="49"/>
    </location>
</feature>
<proteinExistence type="predicted"/>
<feature type="transmembrane region" description="Helical" evidence="1">
    <location>
        <begin position="188"/>
        <end position="207"/>
    </location>
</feature>
<feature type="transmembrane region" description="Helical" evidence="1">
    <location>
        <begin position="150"/>
        <end position="168"/>
    </location>
</feature>
<evidence type="ECO:0000313" key="2">
    <source>
        <dbReference type="EMBL" id="SDF52086.1"/>
    </source>
</evidence>
<feature type="transmembrane region" description="Helical" evidence="1">
    <location>
        <begin position="61"/>
        <end position="78"/>
    </location>
</feature>
<dbReference type="AlphaFoldDB" id="A0A1G7LRR9"/>